<feature type="transmembrane region" description="Helical" evidence="6">
    <location>
        <begin position="73"/>
        <end position="92"/>
    </location>
</feature>
<evidence type="ECO:0000256" key="2">
    <source>
        <dbReference type="ARBA" id="ARBA00007511"/>
    </source>
</evidence>
<feature type="transmembrane region" description="Helical" evidence="6">
    <location>
        <begin position="183"/>
        <end position="199"/>
    </location>
</feature>
<protein>
    <recommendedName>
        <fullName evidence="9">DUF475 domain-containing protein</fullName>
    </recommendedName>
</protein>
<reference evidence="7" key="1">
    <citation type="submission" date="2018-04" db="EMBL/GenBank/DDBJ databases">
        <title>Draft genome sequence of the Candidatus Spirobacillus cienkowskii, a pathogen of freshwater Daphnia species, reconstructed from hemolymph metagenomic reads.</title>
        <authorList>
            <person name="Bresciani L."/>
            <person name="Lemos L.N."/>
            <person name="Wale N."/>
            <person name="Lin J.Y."/>
            <person name="Fernandes G.R."/>
            <person name="Duffy M.A."/>
            <person name="Rodrigues J.M."/>
        </authorList>
    </citation>
    <scope>NUCLEOTIDE SEQUENCE [LARGE SCALE GENOMIC DNA]</scope>
    <source>
        <strain evidence="7">Binning01</strain>
    </source>
</reference>
<keyword evidence="8" id="KW-1185">Reference proteome</keyword>
<keyword evidence="5 6" id="KW-0472">Membrane</keyword>
<comment type="caution">
    <text evidence="7">The sequence shown here is derived from an EMBL/GenBank/DDBJ whole genome shotgun (WGS) entry which is preliminary data.</text>
</comment>
<dbReference type="EMBL" id="QOVW01000083">
    <property type="protein sequence ID" value="RDB35517.1"/>
    <property type="molecule type" value="Genomic_DNA"/>
</dbReference>
<dbReference type="NCBIfam" id="TIGR03716">
    <property type="entry name" value="R_switched_YkoY"/>
    <property type="match status" value="1"/>
</dbReference>
<evidence type="ECO:0000256" key="3">
    <source>
        <dbReference type="ARBA" id="ARBA00022692"/>
    </source>
</evidence>
<evidence type="ECO:0000256" key="4">
    <source>
        <dbReference type="ARBA" id="ARBA00022989"/>
    </source>
</evidence>
<dbReference type="AlphaFoldDB" id="A0A369KRQ2"/>
<evidence type="ECO:0000313" key="7">
    <source>
        <dbReference type="EMBL" id="RDB35517.1"/>
    </source>
</evidence>
<feature type="transmembrane region" description="Helical" evidence="6">
    <location>
        <begin position="151"/>
        <end position="171"/>
    </location>
</feature>
<sequence>MEITITHILIILELIILEGLLSFDNALALAALVRKKLKDPIQQQRALVYGIWGAYILRIGIIFVGVWLMKYEWVKAIAGFYLLYLAIHELFLHKTQQSLTEDNNQSASQMTSLKVSAKTFFIVVAQVELMDLMFSIDSIAVALAISDIKWVLITGAVLGVLFMRIAAGLFIRLIENFPALEKTAFVLVGLAGLNVILKLKDLNLGFMYLTIDKPIPENIFLGLIVCILVFAIVFSKIFSKKLAK</sequence>
<feature type="transmembrane region" description="Helical" evidence="6">
    <location>
        <begin position="120"/>
        <end position="145"/>
    </location>
</feature>
<gene>
    <name evidence="7" type="ORF">DCC88_09780</name>
</gene>
<keyword evidence="3 6" id="KW-0812">Transmembrane</keyword>
<dbReference type="PANTHER" id="PTHR30238:SF4">
    <property type="entry name" value="SLL1022 PROTEIN"/>
    <property type="match status" value="1"/>
</dbReference>
<dbReference type="Proteomes" id="UP000253934">
    <property type="component" value="Unassembled WGS sequence"/>
</dbReference>
<evidence type="ECO:0000256" key="5">
    <source>
        <dbReference type="ARBA" id="ARBA00023136"/>
    </source>
</evidence>
<evidence type="ECO:0000256" key="1">
    <source>
        <dbReference type="ARBA" id="ARBA00004141"/>
    </source>
</evidence>
<dbReference type="GO" id="GO:0016020">
    <property type="term" value="C:membrane"/>
    <property type="evidence" value="ECO:0007669"/>
    <property type="project" value="UniProtKB-SubCell"/>
</dbReference>
<name>A0A369KRQ2_9BACT</name>
<proteinExistence type="inferred from homology"/>
<feature type="transmembrane region" description="Helical" evidence="6">
    <location>
        <begin position="6"/>
        <end position="34"/>
    </location>
</feature>
<evidence type="ECO:0000256" key="6">
    <source>
        <dbReference type="SAM" id="Phobius"/>
    </source>
</evidence>
<feature type="transmembrane region" description="Helical" evidence="6">
    <location>
        <begin position="46"/>
        <end position="67"/>
    </location>
</feature>
<accession>A0A369KRQ2</accession>
<keyword evidence="4 6" id="KW-1133">Transmembrane helix</keyword>
<dbReference type="InterPro" id="IPR005496">
    <property type="entry name" value="Integral_membrane_TerC"/>
</dbReference>
<comment type="subcellular location">
    <subcellularLocation>
        <location evidence="1">Membrane</location>
        <topology evidence="1">Multi-pass membrane protein</topology>
    </subcellularLocation>
</comment>
<dbReference type="InterPro" id="IPR022493">
    <property type="entry name" value="CHP03716_TM_YkoY"/>
</dbReference>
<evidence type="ECO:0000313" key="8">
    <source>
        <dbReference type="Proteomes" id="UP000253934"/>
    </source>
</evidence>
<dbReference type="Pfam" id="PF03741">
    <property type="entry name" value="TerC"/>
    <property type="match status" value="1"/>
</dbReference>
<evidence type="ECO:0008006" key="9">
    <source>
        <dbReference type="Google" id="ProtNLM"/>
    </source>
</evidence>
<dbReference type="PANTHER" id="PTHR30238">
    <property type="entry name" value="MEMBRANE BOUND PREDICTED REDOX MODULATOR"/>
    <property type="match status" value="1"/>
</dbReference>
<comment type="similarity">
    <text evidence="2">Belongs to the TerC family.</text>
</comment>
<organism evidence="7 8">
    <name type="scientific">Spirobacillus cienkowskii</name>
    <dbReference type="NCBI Taxonomy" id="495820"/>
    <lineage>
        <taxon>Bacteria</taxon>
        <taxon>Pseudomonadati</taxon>
        <taxon>Bdellovibrionota</taxon>
        <taxon>Oligoflexia</taxon>
        <taxon>Silvanigrellales</taxon>
        <taxon>Spirobacillus</taxon>
    </lineage>
</organism>
<feature type="transmembrane region" description="Helical" evidence="6">
    <location>
        <begin position="219"/>
        <end position="238"/>
    </location>
</feature>